<dbReference type="Gene3D" id="3.30.565.10">
    <property type="entry name" value="Histidine kinase-like ATPase, C-terminal domain"/>
    <property type="match status" value="1"/>
</dbReference>
<proteinExistence type="predicted"/>
<dbReference type="GO" id="GO:0016020">
    <property type="term" value="C:membrane"/>
    <property type="evidence" value="ECO:0007669"/>
    <property type="project" value="UniProtKB-SubCell"/>
</dbReference>
<evidence type="ECO:0000256" key="1">
    <source>
        <dbReference type="ARBA" id="ARBA00000085"/>
    </source>
</evidence>
<protein>
    <recommendedName>
        <fullName evidence="3">histidine kinase</fullName>
        <ecNumber evidence="3">2.7.13.3</ecNumber>
    </recommendedName>
</protein>
<dbReference type="SMART" id="SM00387">
    <property type="entry name" value="HATPase_c"/>
    <property type="match status" value="1"/>
</dbReference>
<dbReference type="InterPro" id="IPR050736">
    <property type="entry name" value="Sensor_HK_Regulatory"/>
</dbReference>
<name>A0A4V2Q0B0_9FIRM</name>
<dbReference type="InterPro" id="IPR005467">
    <property type="entry name" value="His_kinase_dom"/>
</dbReference>
<dbReference type="CDD" id="cd00082">
    <property type="entry name" value="HisKA"/>
    <property type="match status" value="1"/>
</dbReference>
<dbReference type="EC" id="2.7.13.3" evidence="3"/>
<dbReference type="SUPFAM" id="SSF47384">
    <property type="entry name" value="Homodimeric domain of signal transducing histidine kinase"/>
    <property type="match status" value="1"/>
</dbReference>
<evidence type="ECO:0000259" key="8">
    <source>
        <dbReference type="PROSITE" id="PS50109"/>
    </source>
</evidence>
<dbReference type="GO" id="GO:0000155">
    <property type="term" value="F:phosphorelay sensor kinase activity"/>
    <property type="evidence" value="ECO:0007669"/>
    <property type="project" value="InterPro"/>
</dbReference>
<keyword evidence="10" id="KW-1185">Reference proteome</keyword>
<dbReference type="OrthoDB" id="505470at2"/>
<dbReference type="PANTHER" id="PTHR43711:SF1">
    <property type="entry name" value="HISTIDINE KINASE 1"/>
    <property type="match status" value="1"/>
</dbReference>
<dbReference type="PRINTS" id="PR00344">
    <property type="entry name" value="BCTRLSENSOR"/>
</dbReference>
<dbReference type="EMBL" id="SMGQ01000012">
    <property type="protein sequence ID" value="TCK93121.1"/>
    <property type="molecule type" value="Genomic_DNA"/>
</dbReference>
<dbReference type="AlphaFoldDB" id="A0A4V2Q0B0"/>
<feature type="domain" description="Histidine kinase" evidence="8">
    <location>
        <begin position="36"/>
        <end position="242"/>
    </location>
</feature>
<comment type="caution">
    <text evidence="9">The sequence shown here is derived from an EMBL/GenBank/DDBJ whole genome shotgun (WGS) entry which is preliminary data.</text>
</comment>
<dbReference type="SUPFAM" id="SSF55874">
    <property type="entry name" value="ATPase domain of HSP90 chaperone/DNA topoisomerase II/histidine kinase"/>
    <property type="match status" value="1"/>
</dbReference>
<keyword evidence="4" id="KW-0597">Phosphoprotein</keyword>
<sequence length="243" mass="27479">MSINNKFLLDDFSKIYDEFIVNFTDFNQKQNEFNAKIAHEIRNPLSIIRSMLQLVEKNVPEVQNSSYWNSIFNEIDYVNQLLNSLTNYCNSTYINKKPIVLNDLLLDLKNSYQSYATQQSKYISLKPCSKNVVIHADPIKIKQALSNLLKNAFEATKENALITISAKENKNTLLIKIKDTGSGISEDKLKTIFEPFVTYKPTGTGLGLSVVKNVIKEHNGSIDIQSKLGVGTTFLITLPYGND</sequence>
<evidence type="ECO:0000256" key="3">
    <source>
        <dbReference type="ARBA" id="ARBA00012438"/>
    </source>
</evidence>
<evidence type="ECO:0000256" key="2">
    <source>
        <dbReference type="ARBA" id="ARBA00004370"/>
    </source>
</evidence>
<dbReference type="InterPro" id="IPR004358">
    <property type="entry name" value="Sig_transdc_His_kin-like_C"/>
</dbReference>
<keyword evidence="7" id="KW-0902">Two-component regulatory system</keyword>
<dbReference type="PROSITE" id="PS50109">
    <property type="entry name" value="HIS_KIN"/>
    <property type="match status" value="1"/>
</dbReference>
<dbReference type="InterPro" id="IPR036890">
    <property type="entry name" value="HATPase_C_sf"/>
</dbReference>
<gene>
    <name evidence="9" type="ORF">EDC19_1299</name>
</gene>
<keyword evidence="6" id="KW-0418">Kinase</keyword>
<dbReference type="Gene3D" id="1.10.287.130">
    <property type="match status" value="1"/>
</dbReference>
<dbReference type="InterPro" id="IPR036097">
    <property type="entry name" value="HisK_dim/P_sf"/>
</dbReference>
<evidence type="ECO:0000313" key="10">
    <source>
        <dbReference type="Proteomes" id="UP000294545"/>
    </source>
</evidence>
<evidence type="ECO:0000256" key="6">
    <source>
        <dbReference type="ARBA" id="ARBA00022777"/>
    </source>
</evidence>
<evidence type="ECO:0000313" key="9">
    <source>
        <dbReference type="EMBL" id="TCK93121.1"/>
    </source>
</evidence>
<dbReference type="Proteomes" id="UP000294545">
    <property type="component" value="Unassembled WGS sequence"/>
</dbReference>
<dbReference type="Pfam" id="PF02518">
    <property type="entry name" value="HATPase_c"/>
    <property type="match status" value="1"/>
</dbReference>
<dbReference type="Pfam" id="PF00512">
    <property type="entry name" value="HisKA"/>
    <property type="match status" value="1"/>
</dbReference>
<accession>A0A4V2Q0B0</accession>
<reference evidence="9 10" key="1">
    <citation type="submission" date="2019-03" db="EMBL/GenBank/DDBJ databases">
        <title>Genomic Encyclopedia of Type Strains, Phase IV (KMG-IV): sequencing the most valuable type-strain genomes for metagenomic binning, comparative biology and taxonomic classification.</title>
        <authorList>
            <person name="Goeker M."/>
        </authorList>
    </citation>
    <scope>NUCLEOTIDE SEQUENCE [LARGE SCALE GENOMIC DNA]</scope>
    <source>
        <strain evidence="9 10">DSM 24176</strain>
    </source>
</reference>
<evidence type="ECO:0000256" key="7">
    <source>
        <dbReference type="ARBA" id="ARBA00023012"/>
    </source>
</evidence>
<keyword evidence="5" id="KW-0808">Transferase</keyword>
<comment type="subcellular location">
    <subcellularLocation>
        <location evidence="2">Membrane</location>
    </subcellularLocation>
</comment>
<organism evidence="9 10">
    <name type="scientific">Natranaerovirga hydrolytica</name>
    <dbReference type="NCBI Taxonomy" id="680378"/>
    <lineage>
        <taxon>Bacteria</taxon>
        <taxon>Bacillati</taxon>
        <taxon>Bacillota</taxon>
        <taxon>Clostridia</taxon>
        <taxon>Lachnospirales</taxon>
        <taxon>Natranaerovirgaceae</taxon>
        <taxon>Natranaerovirga</taxon>
    </lineage>
</organism>
<comment type="catalytic activity">
    <reaction evidence="1">
        <text>ATP + protein L-histidine = ADP + protein N-phospho-L-histidine.</text>
        <dbReference type="EC" id="2.7.13.3"/>
    </reaction>
</comment>
<evidence type="ECO:0000256" key="4">
    <source>
        <dbReference type="ARBA" id="ARBA00022553"/>
    </source>
</evidence>
<dbReference type="InterPro" id="IPR003594">
    <property type="entry name" value="HATPase_dom"/>
</dbReference>
<evidence type="ECO:0000256" key="5">
    <source>
        <dbReference type="ARBA" id="ARBA00022679"/>
    </source>
</evidence>
<dbReference type="SMART" id="SM00388">
    <property type="entry name" value="HisKA"/>
    <property type="match status" value="1"/>
</dbReference>
<dbReference type="RefSeq" id="WP_132282034.1">
    <property type="nucleotide sequence ID" value="NZ_SMGQ01000012.1"/>
</dbReference>
<dbReference type="InterPro" id="IPR003661">
    <property type="entry name" value="HisK_dim/P_dom"/>
</dbReference>
<dbReference type="PANTHER" id="PTHR43711">
    <property type="entry name" value="TWO-COMPONENT HISTIDINE KINASE"/>
    <property type="match status" value="1"/>
</dbReference>
<dbReference type="FunFam" id="3.30.565.10:FF:000006">
    <property type="entry name" value="Sensor histidine kinase WalK"/>
    <property type="match status" value="1"/>
</dbReference>